<dbReference type="SUPFAM" id="SSF51735">
    <property type="entry name" value="NAD(P)-binding Rossmann-fold domains"/>
    <property type="match status" value="1"/>
</dbReference>
<evidence type="ECO:0000259" key="1">
    <source>
        <dbReference type="Pfam" id="PF01370"/>
    </source>
</evidence>
<proteinExistence type="predicted"/>
<dbReference type="EMBL" id="AP024237">
    <property type="protein sequence ID" value="BCO36966.1"/>
    <property type="molecule type" value="Genomic_DNA"/>
</dbReference>
<reference evidence="2 3" key="1">
    <citation type="submission" date="2020-12" db="EMBL/GenBank/DDBJ databases">
        <title>Complete genome sequence of Mycobacterium heckeshornense JCM 15655T, closely related to a pathogenic non-tuberculous mycobacterial species Mycobacterium xenopi.</title>
        <authorList>
            <person name="Yoshida M."/>
            <person name="Fukano H."/>
            <person name="Asakura T."/>
            <person name="Suzuki M."/>
            <person name="Hoshino Y."/>
        </authorList>
    </citation>
    <scope>NUCLEOTIDE SEQUENCE [LARGE SCALE GENOMIC DNA]</scope>
    <source>
        <strain evidence="2 3">JCM 15655</strain>
    </source>
</reference>
<dbReference type="InterPro" id="IPR036291">
    <property type="entry name" value="NAD(P)-bd_dom_sf"/>
</dbReference>
<dbReference type="InterPro" id="IPR001509">
    <property type="entry name" value="Epimerase_deHydtase"/>
</dbReference>
<dbReference type="GO" id="GO:0004029">
    <property type="term" value="F:aldehyde dehydrogenase (NAD+) activity"/>
    <property type="evidence" value="ECO:0007669"/>
    <property type="project" value="TreeGrafter"/>
</dbReference>
<evidence type="ECO:0000313" key="3">
    <source>
        <dbReference type="Proteomes" id="UP000595446"/>
    </source>
</evidence>
<dbReference type="Proteomes" id="UP000595446">
    <property type="component" value="Chromosome"/>
</dbReference>
<evidence type="ECO:0000313" key="2">
    <source>
        <dbReference type="EMBL" id="BCO36966.1"/>
    </source>
</evidence>
<name>A0A7R7JII5_9MYCO</name>
<gene>
    <name evidence="2" type="ORF">MHEC_33990</name>
</gene>
<sequence length="337" mass="35269">MRSELPGNNGRMGLTVSVTGPTGEIGIAAVTALEHEPAVEKIIGMARRPFDPATLGWEKTTYRQGDIVEREAVDALVADADVVLHLAFIIMGSREESARISLQGTRNVFEATVTAQRPRRLVYTSSVAAYGYHADNPVPLTEDVPARGSPEHYYSEQKAACEAALSEITAGSSLEVFVLRPCIVAGPKARALADAMPWNQLPAPLRAVTGLLPVLKPVLPDPGFPLQLVHHDDVAAAIALAATAPAPPGAYNIAGDGLVTVSDVAKALGGRAVRVPAAAASAASAALSRLPFIPSALEWLHVARASVVMDTTKAKKELGWQPTYSSAETLAALAAAL</sequence>
<dbReference type="InterPro" id="IPR051783">
    <property type="entry name" value="NAD(P)-dependent_oxidoreduct"/>
</dbReference>
<dbReference type="AlphaFoldDB" id="A0A7R7JII5"/>
<dbReference type="Pfam" id="PF01370">
    <property type="entry name" value="Epimerase"/>
    <property type="match status" value="1"/>
</dbReference>
<dbReference type="PANTHER" id="PTHR48079">
    <property type="entry name" value="PROTEIN YEEZ"/>
    <property type="match status" value="1"/>
</dbReference>
<dbReference type="Gene3D" id="3.40.50.720">
    <property type="entry name" value="NAD(P)-binding Rossmann-like Domain"/>
    <property type="match status" value="1"/>
</dbReference>
<dbReference type="PANTHER" id="PTHR48079:SF6">
    <property type="entry name" value="NAD(P)-BINDING DOMAIN-CONTAINING PROTEIN-RELATED"/>
    <property type="match status" value="1"/>
</dbReference>
<keyword evidence="3" id="KW-1185">Reference proteome</keyword>
<dbReference type="GO" id="GO:0005737">
    <property type="term" value="C:cytoplasm"/>
    <property type="evidence" value="ECO:0007669"/>
    <property type="project" value="TreeGrafter"/>
</dbReference>
<protein>
    <submittedName>
        <fullName evidence="2">NAD-dependent epimerase</fullName>
    </submittedName>
</protein>
<accession>A0A7R7JII5</accession>
<feature type="domain" description="NAD-dependent epimerase/dehydratase" evidence="1">
    <location>
        <begin position="17"/>
        <end position="254"/>
    </location>
</feature>
<organism evidence="2 3">
    <name type="scientific">Mycobacterium heckeshornense</name>
    <dbReference type="NCBI Taxonomy" id="110505"/>
    <lineage>
        <taxon>Bacteria</taxon>
        <taxon>Bacillati</taxon>
        <taxon>Actinomycetota</taxon>
        <taxon>Actinomycetes</taxon>
        <taxon>Mycobacteriales</taxon>
        <taxon>Mycobacteriaceae</taxon>
        <taxon>Mycobacterium</taxon>
    </lineage>
</organism>